<keyword evidence="1" id="KW-0805">Transcription regulation</keyword>
<dbReference type="GO" id="GO:0043565">
    <property type="term" value="F:sequence-specific DNA binding"/>
    <property type="evidence" value="ECO:0007669"/>
    <property type="project" value="InterPro"/>
</dbReference>
<dbReference type="InterPro" id="IPR020449">
    <property type="entry name" value="Tscrpt_reg_AraC-type_HTH"/>
</dbReference>
<dbReference type="Proteomes" id="UP000321787">
    <property type="component" value="Unassembled WGS sequence"/>
</dbReference>
<dbReference type="Pfam" id="PF12833">
    <property type="entry name" value="HTH_18"/>
    <property type="match status" value="1"/>
</dbReference>
<evidence type="ECO:0000313" key="6">
    <source>
        <dbReference type="Proteomes" id="UP000321787"/>
    </source>
</evidence>
<keyword evidence="2" id="KW-0238">DNA-binding</keyword>
<dbReference type="GO" id="GO:0003700">
    <property type="term" value="F:DNA-binding transcription factor activity"/>
    <property type="evidence" value="ECO:0007669"/>
    <property type="project" value="InterPro"/>
</dbReference>
<sequence>MMSPVQLHEFNTHTRRKSDRYPVERNGIFIVTSGQFHYRDRTGDDITLNAGDFLLYSSGDISKIKMTNENNNFKAQSVVIDVALFQKFLSYSNAPAHAPCNSDTFIFTANDTSVVKLLELLKEQLANNDNNDTLEFLTLALLSEMVNKQPCLIPFIQKISVLTTSQQLIRYVEEHISADLTIDMVAPKLGMSASTLKRKLQSDQLSFAHLVKVKRINYAATQLRLTRKTITEIAYDTGFKTAAHFSTSFKSVKGITPKEFRDSLQG</sequence>
<dbReference type="InterPro" id="IPR009057">
    <property type="entry name" value="Homeodomain-like_sf"/>
</dbReference>
<comment type="caution">
    <text evidence="5">The sequence shown here is derived from an EMBL/GenBank/DDBJ whole genome shotgun (WGS) entry which is preliminary data.</text>
</comment>
<feature type="domain" description="HTH araC/xylS-type" evidence="4">
    <location>
        <begin position="166"/>
        <end position="263"/>
    </location>
</feature>
<dbReference type="SUPFAM" id="SSF46689">
    <property type="entry name" value="Homeodomain-like"/>
    <property type="match status" value="1"/>
</dbReference>
<dbReference type="RefSeq" id="WP_063655963.1">
    <property type="nucleotide sequence ID" value="NZ_BJTZ01000007.1"/>
</dbReference>
<organism evidence="5 6">
    <name type="scientific">Aliivibrio fischeri</name>
    <name type="common">Vibrio fischeri</name>
    <dbReference type="NCBI Taxonomy" id="668"/>
    <lineage>
        <taxon>Bacteria</taxon>
        <taxon>Pseudomonadati</taxon>
        <taxon>Pseudomonadota</taxon>
        <taxon>Gammaproteobacteria</taxon>
        <taxon>Vibrionales</taxon>
        <taxon>Vibrionaceae</taxon>
        <taxon>Aliivibrio</taxon>
    </lineage>
</organism>
<dbReference type="AlphaFoldDB" id="A0A510UFZ7"/>
<dbReference type="PROSITE" id="PS01124">
    <property type="entry name" value="HTH_ARAC_FAMILY_2"/>
    <property type="match status" value="1"/>
</dbReference>
<keyword evidence="3" id="KW-0804">Transcription</keyword>
<accession>A0A510UFZ7</accession>
<dbReference type="EMBL" id="BJTZ01000007">
    <property type="protein sequence ID" value="GEK13558.1"/>
    <property type="molecule type" value="Genomic_DNA"/>
</dbReference>
<dbReference type="PROSITE" id="PS00041">
    <property type="entry name" value="HTH_ARAC_FAMILY_1"/>
    <property type="match status" value="1"/>
</dbReference>
<evidence type="ECO:0000256" key="3">
    <source>
        <dbReference type="ARBA" id="ARBA00023163"/>
    </source>
</evidence>
<dbReference type="SMART" id="SM00342">
    <property type="entry name" value="HTH_ARAC"/>
    <property type="match status" value="1"/>
</dbReference>
<evidence type="ECO:0000313" key="5">
    <source>
        <dbReference type="EMBL" id="GEK13558.1"/>
    </source>
</evidence>
<evidence type="ECO:0000259" key="4">
    <source>
        <dbReference type="PROSITE" id="PS01124"/>
    </source>
</evidence>
<dbReference type="PANTHER" id="PTHR43280">
    <property type="entry name" value="ARAC-FAMILY TRANSCRIPTIONAL REGULATOR"/>
    <property type="match status" value="1"/>
</dbReference>
<protein>
    <submittedName>
        <fullName evidence="5">AraC family transcriptional regulator</fullName>
    </submittedName>
</protein>
<proteinExistence type="predicted"/>
<evidence type="ECO:0000256" key="2">
    <source>
        <dbReference type="ARBA" id="ARBA00023125"/>
    </source>
</evidence>
<name>A0A510UFZ7_ALIFS</name>
<dbReference type="InterPro" id="IPR018062">
    <property type="entry name" value="HTH_AraC-typ_CS"/>
</dbReference>
<gene>
    <name evidence="5" type="ORF">AFI02nite_15940</name>
</gene>
<dbReference type="Gene3D" id="1.10.10.60">
    <property type="entry name" value="Homeodomain-like"/>
    <property type="match status" value="1"/>
</dbReference>
<evidence type="ECO:0000256" key="1">
    <source>
        <dbReference type="ARBA" id="ARBA00023015"/>
    </source>
</evidence>
<dbReference type="PRINTS" id="PR00032">
    <property type="entry name" value="HTHARAC"/>
</dbReference>
<dbReference type="PANTHER" id="PTHR43280:SF2">
    <property type="entry name" value="HTH-TYPE TRANSCRIPTIONAL REGULATOR EXSA"/>
    <property type="match status" value="1"/>
</dbReference>
<dbReference type="InterPro" id="IPR018060">
    <property type="entry name" value="HTH_AraC"/>
</dbReference>
<reference evidence="5 6" key="1">
    <citation type="submission" date="2019-07" db="EMBL/GenBank/DDBJ databases">
        <title>Whole genome shotgun sequence of Aliivibrio fischeri NBRC 101058.</title>
        <authorList>
            <person name="Hosoyama A."/>
            <person name="Uohara A."/>
            <person name="Ohji S."/>
            <person name="Ichikawa N."/>
        </authorList>
    </citation>
    <scope>NUCLEOTIDE SEQUENCE [LARGE SCALE GENOMIC DNA]</scope>
    <source>
        <strain evidence="5 6">NBRC 101058</strain>
    </source>
</reference>